<dbReference type="STRING" id="1111454.HMPREF1250_1923"/>
<dbReference type="PATRIC" id="fig|1111454.3.peg.259"/>
<sequence length="65" mass="7656">MFVYVNHGVASFFDYSENSKFNIIIFSDVSQGETEYFPRFYTVRAYCRPAVALQRNTGEERLFLL</sequence>
<protein>
    <submittedName>
        <fullName evidence="1">Uncharacterized protein</fullName>
    </submittedName>
</protein>
<accession>U7UR67</accession>
<dbReference type="EMBL" id="AWXA01000007">
    <property type="protein sequence ID" value="ERT61937.1"/>
    <property type="molecule type" value="Genomic_DNA"/>
</dbReference>
<name>U7UR67_9FIRM</name>
<dbReference type="Proteomes" id="UP000017090">
    <property type="component" value="Unassembled WGS sequence"/>
</dbReference>
<organism evidence="1 2">
    <name type="scientific">Megasphaera vaginalis</name>
    <name type="common">ex Srinivasan et al. 2021</name>
    <dbReference type="NCBI Taxonomy" id="1111454"/>
    <lineage>
        <taxon>Bacteria</taxon>
        <taxon>Bacillati</taxon>
        <taxon>Bacillota</taxon>
        <taxon>Negativicutes</taxon>
        <taxon>Veillonellales</taxon>
        <taxon>Veillonellaceae</taxon>
        <taxon>Megasphaera</taxon>
    </lineage>
</organism>
<comment type="caution">
    <text evidence="1">The sequence shown here is derived from an EMBL/GenBank/DDBJ whole genome shotgun (WGS) entry which is preliminary data.</text>
</comment>
<evidence type="ECO:0000313" key="1">
    <source>
        <dbReference type="EMBL" id="ERT61937.1"/>
    </source>
</evidence>
<keyword evidence="2" id="KW-1185">Reference proteome</keyword>
<evidence type="ECO:0000313" key="2">
    <source>
        <dbReference type="Proteomes" id="UP000017090"/>
    </source>
</evidence>
<reference evidence="1 2" key="1">
    <citation type="submission" date="2013-09" db="EMBL/GenBank/DDBJ databases">
        <authorList>
            <person name="Durkin A.S."/>
            <person name="Haft D.R."/>
            <person name="McCorrison J."/>
            <person name="Torralba M."/>
            <person name="Gillis M."/>
            <person name="Haft D.H."/>
            <person name="Methe B."/>
            <person name="Sutton G."/>
            <person name="Nelson K.E."/>
        </authorList>
    </citation>
    <scope>NUCLEOTIDE SEQUENCE [LARGE SCALE GENOMIC DNA]</scope>
    <source>
        <strain evidence="1 2">BV3C16-1</strain>
    </source>
</reference>
<gene>
    <name evidence="1" type="ORF">HMPREF1250_1923</name>
</gene>
<proteinExistence type="predicted"/>
<dbReference type="AlphaFoldDB" id="U7UR67"/>